<dbReference type="InterPro" id="IPR046360">
    <property type="entry name" value="T-box_DNA-bd"/>
</dbReference>
<evidence type="ECO:0000256" key="6">
    <source>
        <dbReference type="ARBA" id="ARBA00023242"/>
    </source>
</evidence>
<evidence type="ECO:0000256" key="7">
    <source>
        <dbReference type="PROSITE-ProRule" id="PRU00201"/>
    </source>
</evidence>
<feature type="domain" description="T-box" evidence="9">
    <location>
        <begin position="33"/>
        <end position="212"/>
    </location>
</feature>
<dbReference type="PROSITE" id="PS01283">
    <property type="entry name" value="TBOX_1"/>
    <property type="match status" value="1"/>
</dbReference>
<dbReference type="InterPro" id="IPR001699">
    <property type="entry name" value="TF_T-box"/>
</dbReference>
<evidence type="ECO:0000256" key="8">
    <source>
        <dbReference type="SAM" id="MobiDB-lite"/>
    </source>
</evidence>
<dbReference type="InterPro" id="IPR008967">
    <property type="entry name" value="p53-like_TF_DNA-bd_sf"/>
</dbReference>
<comment type="caution">
    <text evidence="10">The sequence shown here is derived from an EMBL/GenBank/DDBJ whole genome shotgun (WGS) entry which is preliminary data.</text>
</comment>
<feature type="compositionally biased region" description="Basic and acidic residues" evidence="8">
    <location>
        <begin position="231"/>
        <end position="240"/>
    </location>
</feature>
<gene>
    <name evidence="10" type="ORF">GWI33_016516</name>
</gene>
<dbReference type="SUPFAM" id="SSF49417">
    <property type="entry name" value="p53-like transcription factors"/>
    <property type="match status" value="1"/>
</dbReference>
<dbReference type="FunFam" id="2.60.40.820:FF:000010">
    <property type="entry name" value="T-box transcription factor TBX6"/>
    <property type="match status" value="1"/>
</dbReference>
<reference evidence="10" key="1">
    <citation type="submission" date="2020-08" db="EMBL/GenBank/DDBJ databases">
        <title>Genome sequencing and assembly of the red palm weevil Rhynchophorus ferrugineus.</title>
        <authorList>
            <person name="Dias G.B."/>
            <person name="Bergman C.M."/>
            <person name="Manee M."/>
        </authorList>
    </citation>
    <scope>NUCLEOTIDE SEQUENCE</scope>
    <source>
        <strain evidence="10">AA-2017</strain>
        <tissue evidence="10">Whole larva</tissue>
    </source>
</reference>
<keyword evidence="4 7" id="KW-0238">DNA-binding</keyword>
<evidence type="ECO:0000313" key="11">
    <source>
        <dbReference type="Proteomes" id="UP000625711"/>
    </source>
</evidence>
<protein>
    <recommendedName>
        <fullName evidence="9">T-box domain-containing protein</fullName>
    </recommendedName>
</protein>
<evidence type="ECO:0000259" key="9">
    <source>
        <dbReference type="PROSITE" id="PS50252"/>
    </source>
</evidence>
<keyword evidence="6 7" id="KW-0539">Nucleus</keyword>
<dbReference type="GO" id="GO:0000978">
    <property type="term" value="F:RNA polymerase II cis-regulatory region sequence-specific DNA binding"/>
    <property type="evidence" value="ECO:0007669"/>
    <property type="project" value="InterPro"/>
</dbReference>
<evidence type="ECO:0000313" key="10">
    <source>
        <dbReference type="EMBL" id="KAF7270511.1"/>
    </source>
</evidence>
<dbReference type="GO" id="GO:0005634">
    <property type="term" value="C:nucleus"/>
    <property type="evidence" value="ECO:0007669"/>
    <property type="project" value="UniProtKB-SubCell"/>
</dbReference>
<dbReference type="SMART" id="SM00425">
    <property type="entry name" value="TBOX"/>
    <property type="match status" value="1"/>
</dbReference>
<feature type="region of interest" description="Disordered" evidence="8">
    <location>
        <begin position="206"/>
        <end position="275"/>
    </location>
</feature>
<keyword evidence="5" id="KW-0804">Transcription</keyword>
<dbReference type="EMBL" id="JAACXV010014085">
    <property type="protein sequence ID" value="KAF7270511.1"/>
    <property type="molecule type" value="Genomic_DNA"/>
</dbReference>
<dbReference type="CDD" id="cd20681">
    <property type="entry name" value="T-box_Drosocross-like"/>
    <property type="match status" value="1"/>
</dbReference>
<organism evidence="10 11">
    <name type="scientific">Rhynchophorus ferrugineus</name>
    <name type="common">Red palm weevil</name>
    <name type="synonym">Curculio ferrugineus</name>
    <dbReference type="NCBI Taxonomy" id="354439"/>
    <lineage>
        <taxon>Eukaryota</taxon>
        <taxon>Metazoa</taxon>
        <taxon>Ecdysozoa</taxon>
        <taxon>Arthropoda</taxon>
        <taxon>Hexapoda</taxon>
        <taxon>Insecta</taxon>
        <taxon>Pterygota</taxon>
        <taxon>Neoptera</taxon>
        <taxon>Endopterygota</taxon>
        <taxon>Coleoptera</taxon>
        <taxon>Polyphaga</taxon>
        <taxon>Cucujiformia</taxon>
        <taxon>Curculionidae</taxon>
        <taxon>Dryophthorinae</taxon>
        <taxon>Rhynchophorus</taxon>
    </lineage>
</organism>
<dbReference type="Pfam" id="PF00907">
    <property type="entry name" value="T-box"/>
    <property type="match status" value="1"/>
</dbReference>
<evidence type="ECO:0000256" key="1">
    <source>
        <dbReference type="ARBA" id="ARBA00004123"/>
    </source>
</evidence>
<keyword evidence="11" id="KW-1185">Reference proteome</keyword>
<dbReference type="PANTHER" id="PTHR11267">
    <property type="entry name" value="T-BOX PROTEIN-RELATED"/>
    <property type="match status" value="1"/>
</dbReference>
<feature type="DNA-binding region" description="T-box" evidence="7">
    <location>
        <begin position="38"/>
        <end position="212"/>
    </location>
</feature>
<dbReference type="OrthoDB" id="7442607at2759"/>
<keyword evidence="3" id="KW-0805">Transcription regulation</keyword>
<dbReference type="GO" id="GO:0000785">
    <property type="term" value="C:chromatin"/>
    <property type="evidence" value="ECO:0007669"/>
    <property type="project" value="TreeGrafter"/>
</dbReference>
<dbReference type="Proteomes" id="UP000625711">
    <property type="component" value="Unassembled WGS sequence"/>
</dbReference>
<dbReference type="PANTHER" id="PTHR11267:SF204">
    <property type="entry name" value="SPADETAIL"/>
    <property type="match status" value="1"/>
</dbReference>
<dbReference type="GO" id="GO:0000981">
    <property type="term" value="F:DNA-binding transcription factor activity, RNA polymerase II-specific"/>
    <property type="evidence" value="ECO:0007669"/>
    <property type="project" value="TreeGrafter"/>
</dbReference>
<sequence length="375" mass="42129">MNSYVYGREGGGPNAPLYQGYHDPYAMKCSVKLKNETLWQQFHSLDNEMIITKTGRRMFPSLQVEIGELERETSYCVMVEMVPVSRCRFKYSTSGGWAPAGSEEAQSPNRMYIHPESPAKGEYWMSQPVSFARMKLTNTSAAPLGQVVLTSMHKYQPRIIIAKTTEPAAFAWSPNSCVVFPETQFVAVTAYQNERITQLKIDNNPFAKGFRESGQSKCKRKRDSTSESETDDHKVIKIDVESLSPPPQDTDNSRRTTPELENVGEAAPTDVPAGPSEQCRYPAFAYEPPFYAAGTLPYFHTTASMPFYPPTTVPLYPACHNYYSNILWRTPLLYRHNSPSLPIPQNPTASAASNNHERNAVKTYTDFTIKTILGC</sequence>
<dbReference type="GO" id="GO:0045893">
    <property type="term" value="P:positive regulation of DNA-templated transcription"/>
    <property type="evidence" value="ECO:0007669"/>
    <property type="project" value="InterPro"/>
</dbReference>
<dbReference type="PROSITE" id="PS50252">
    <property type="entry name" value="TBOX_3"/>
    <property type="match status" value="1"/>
</dbReference>
<dbReference type="AlphaFoldDB" id="A0A834M712"/>
<evidence type="ECO:0000256" key="3">
    <source>
        <dbReference type="ARBA" id="ARBA00023015"/>
    </source>
</evidence>
<proteinExistence type="predicted"/>
<evidence type="ECO:0000256" key="2">
    <source>
        <dbReference type="ARBA" id="ARBA00022473"/>
    </source>
</evidence>
<dbReference type="PRINTS" id="PR00937">
    <property type="entry name" value="TBOX"/>
</dbReference>
<comment type="subcellular location">
    <subcellularLocation>
        <location evidence="1 7">Nucleus</location>
    </subcellularLocation>
</comment>
<dbReference type="Gene3D" id="2.60.40.820">
    <property type="entry name" value="Transcription factor, T-box"/>
    <property type="match status" value="1"/>
</dbReference>
<dbReference type="InterPro" id="IPR036960">
    <property type="entry name" value="T-box_sf"/>
</dbReference>
<evidence type="ECO:0000256" key="4">
    <source>
        <dbReference type="ARBA" id="ARBA00023125"/>
    </source>
</evidence>
<dbReference type="GO" id="GO:0001708">
    <property type="term" value="P:cell fate specification"/>
    <property type="evidence" value="ECO:0007669"/>
    <property type="project" value="TreeGrafter"/>
</dbReference>
<dbReference type="PROSITE" id="PS01264">
    <property type="entry name" value="TBOX_2"/>
    <property type="match status" value="1"/>
</dbReference>
<keyword evidence="2" id="KW-0217">Developmental protein</keyword>
<evidence type="ECO:0000256" key="5">
    <source>
        <dbReference type="ARBA" id="ARBA00023163"/>
    </source>
</evidence>
<accession>A0A834M712</accession>
<name>A0A834M712_RHYFE</name>
<dbReference type="InterPro" id="IPR018186">
    <property type="entry name" value="TF_T-box_CS"/>
</dbReference>